<dbReference type="RefSeq" id="WP_076366992.1">
    <property type="nucleotide sequence ID" value="NZ_FTOM01000008.1"/>
</dbReference>
<protein>
    <recommendedName>
        <fullName evidence="3">Sulfotransferase family protein</fullName>
    </recommendedName>
</protein>
<accession>A0A1N7MKL5</accession>
<dbReference type="EMBL" id="FTOM01000008">
    <property type="protein sequence ID" value="SIS86481.1"/>
    <property type="molecule type" value="Genomic_DNA"/>
</dbReference>
<organism evidence="1 2">
    <name type="scientific">Phaeovulum vinaykumarii</name>
    <dbReference type="NCBI Taxonomy" id="407234"/>
    <lineage>
        <taxon>Bacteria</taxon>
        <taxon>Pseudomonadati</taxon>
        <taxon>Pseudomonadota</taxon>
        <taxon>Alphaproteobacteria</taxon>
        <taxon>Rhodobacterales</taxon>
        <taxon>Paracoccaceae</taxon>
        <taxon>Phaeovulum</taxon>
    </lineage>
</organism>
<gene>
    <name evidence="1" type="ORF">SAMN05421795_1085</name>
</gene>
<evidence type="ECO:0000313" key="2">
    <source>
        <dbReference type="Proteomes" id="UP000186098"/>
    </source>
</evidence>
<reference evidence="2" key="1">
    <citation type="submission" date="2017-01" db="EMBL/GenBank/DDBJ databases">
        <authorList>
            <person name="Varghese N."/>
            <person name="Submissions S."/>
        </authorList>
    </citation>
    <scope>NUCLEOTIDE SEQUENCE [LARGE SCALE GENOMIC DNA]</scope>
    <source>
        <strain evidence="2">DSM 18714</strain>
    </source>
</reference>
<keyword evidence="2" id="KW-1185">Reference proteome</keyword>
<dbReference type="AlphaFoldDB" id="A0A1N7MKL5"/>
<dbReference type="OrthoDB" id="7705857at2"/>
<sequence>MQGRRPRLVIHAGFHRTASTSVQAALEASRDLLAPEVVVGLRADMIDATESARAYSRGRDPQDLDFLRGFLANYLDAFDKDDPRPLLLSCEDFCGALPGHPDVDGYAAAPRLIAAVAEVAGLVFGESRETCIYFSTRAPGPWLRSLHGQAARHPGLVEDFDAFAARMAPHADLEGLAREIATQVAPVRVVTHPLEACRDLPQGPLTPLLDLAQVSPALRAGLPPTGHLNAASPPEVVAQFIDLNRAPGPKRGLLARKRALANALRTKETAGE</sequence>
<proteinExistence type="predicted"/>
<name>A0A1N7MKL5_9RHOB</name>
<evidence type="ECO:0000313" key="1">
    <source>
        <dbReference type="EMBL" id="SIS86481.1"/>
    </source>
</evidence>
<evidence type="ECO:0008006" key="3">
    <source>
        <dbReference type="Google" id="ProtNLM"/>
    </source>
</evidence>
<dbReference type="Proteomes" id="UP000186098">
    <property type="component" value="Unassembled WGS sequence"/>
</dbReference>
<dbReference type="STRING" id="407234.SAMN05421795_1085"/>